<proteinExistence type="predicted"/>
<dbReference type="WBParaSite" id="SMUV_0000528201-mRNA-1">
    <property type="protein sequence ID" value="SMUV_0000528201-mRNA-1"/>
    <property type="gene ID" value="SMUV_0000528201"/>
</dbReference>
<accession>A0A0N5AL79</accession>
<reference evidence="2" key="1">
    <citation type="submission" date="2017-02" db="UniProtKB">
        <authorList>
            <consortium name="WormBaseParasite"/>
        </authorList>
    </citation>
    <scope>IDENTIFICATION</scope>
</reference>
<keyword evidence="1" id="KW-1185">Reference proteome</keyword>
<dbReference type="STRING" id="451379.A0A0N5AL79"/>
<dbReference type="AlphaFoldDB" id="A0A0N5AL79"/>
<evidence type="ECO:0000313" key="1">
    <source>
        <dbReference type="Proteomes" id="UP000046393"/>
    </source>
</evidence>
<name>A0A0N5AL79_9BILA</name>
<protein>
    <submittedName>
        <fullName evidence="2">IgGFc_binding domain-containing protein</fullName>
    </submittedName>
</protein>
<organism evidence="1 2">
    <name type="scientific">Syphacia muris</name>
    <dbReference type="NCBI Taxonomy" id="451379"/>
    <lineage>
        <taxon>Eukaryota</taxon>
        <taxon>Metazoa</taxon>
        <taxon>Ecdysozoa</taxon>
        <taxon>Nematoda</taxon>
        <taxon>Chromadorea</taxon>
        <taxon>Rhabditida</taxon>
        <taxon>Spirurina</taxon>
        <taxon>Oxyuridomorpha</taxon>
        <taxon>Oxyuroidea</taxon>
        <taxon>Oxyuridae</taxon>
        <taxon>Syphacia</taxon>
    </lineage>
</organism>
<evidence type="ECO:0000313" key="2">
    <source>
        <dbReference type="WBParaSite" id="SMUV_0000528201-mRNA-1"/>
    </source>
</evidence>
<dbReference type="Proteomes" id="UP000046393">
    <property type="component" value="Unplaced"/>
</dbReference>
<sequence>MFSRFDFVLYGPKILRWKAKNDYYVIIDDENPKTYDDNFTITASNSYNEPFQTSKYFPTHNLPNAFEIGTANAPNDNKYAVLLHFTNNASINFNLFGSENVKKIYIATSKSRYKIGEKIEIRALPLTADRSIFSGPINFLLKNSKGYTVLNFTKRAFGRFIPIELSIPPYTPAGIWYITAMASNCSNAQQFVASFYVENKELPKITVLITANAIENHFYKFRVYAKYFADYRVNGIGTLCCVLPCENPKTVRLEEFKP</sequence>
<dbReference type="Gene3D" id="2.60.40.1930">
    <property type="match status" value="1"/>
</dbReference>